<geneLocation type="plasmid" evidence="2">
    <name>pCGR1</name>
</geneLocation>
<evidence type="ECO:0000256" key="1">
    <source>
        <dbReference type="SAM" id="Coils"/>
    </source>
</evidence>
<organism evidence="2">
    <name type="scientific">Corynebacterium glutamicum (strain R)</name>
    <dbReference type="NCBI Taxonomy" id="340322"/>
    <lineage>
        <taxon>Bacteria</taxon>
        <taxon>Bacillati</taxon>
        <taxon>Actinomycetota</taxon>
        <taxon>Actinomycetes</taxon>
        <taxon>Mycobacteriales</taxon>
        <taxon>Corynebacteriaceae</taxon>
        <taxon>Corynebacterium</taxon>
    </lineage>
</organism>
<name>A0AB72VEK7_CORGB</name>
<reference evidence="2" key="1">
    <citation type="journal article" date="2007" name="Microbiology">
        <title>Comparative analysis of the Corynebacterium glutamicum group and complete genome sequence of strain R.</title>
        <authorList>
            <person name="Yukawa H."/>
            <person name="Omumasaba C.A."/>
            <person name="Nonaka H."/>
            <person name="Kos P."/>
            <person name="Okai N."/>
            <person name="Suzuki N."/>
            <person name="Suda M."/>
            <person name="Tsuge Y."/>
            <person name="Watanabe J."/>
            <person name="Ikeda Y."/>
            <person name="Vertes A.A."/>
            <person name="Inui M."/>
        </authorList>
    </citation>
    <scope>NUCLEOTIDE SEQUENCE</scope>
    <source>
        <strain evidence="2">R</strain>
        <plasmid evidence="2">pCGR1</plasmid>
    </source>
</reference>
<dbReference type="EMBL" id="AP009045">
    <property type="protein sequence ID" value="BAF56023.1"/>
    <property type="molecule type" value="Genomic_DNA"/>
</dbReference>
<dbReference type="KEGG" id="cgt:cgR_p0010"/>
<accession>A0AB72VEK7</accession>
<dbReference type="AlphaFoldDB" id="A0AB72VEK7"/>
<dbReference type="RefSeq" id="WP_011898178.1">
    <property type="nucleotide sequence ID" value="NC_009343.1"/>
</dbReference>
<keyword evidence="2" id="KW-0614">Plasmid</keyword>
<evidence type="ECO:0000313" key="2">
    <source>
        <dbReference type="EMBL" id="BAF56023.1"/>
    </source>
</evidence>
<keyword evidence="1" id="KW-0175">Coiled coil</keyword>
<protein>
    <submittedName>
        <fullName evidence="2">Uncharacterized protein</fullName>
    </submittedName>
</protein>
<gene>
    <name evidence="2" type="ordered locus">cgR_p0010</name>
</gene>
<proteinExistence type="predicted"/>
<sequence length="170" mass="19107">MTTFRQDFLPETFDSADWKDCIIQAVADAPNHRHVTIGNVQGIDQLTLDGCTYPDGTPVWDAPLVGHSGVVTAYFRDGRIEKLTTEDGHTWEVLIHWLESLVDGWDTSVAEMLSDLACKDTEIREIEKHLAKAKEERIQIAKRGRLLGVSDYRMAQVVGRAKTTIAAWLK</sequence>
<feature type="coiled-coil region" evidence="1">
    <location>
        <begin position="116"/>
        <end position="143"/>
    </location>
</feature>
<dbReference type="Proteomes" id="UP000006698">
    <property type="component" value="Plasmid pCGR1"/>
</dbReference>